<evidence type="ECO:0000313" key="4">
    <source>
        <dbReference type="Proteomes" id="UP001633002"/>
    </source>
</evidence>
<name>A0ABD3IFW1_9MARC</name>
<evidence type="ECO:0000256" key="1">
    <source>
        <dbReference type="SAM" id="Coils"/>
    </source>
</evidence>
<organism evidence="3 4">
    <name type="scientific">Riccia sorocarpa</name>
    <dbReference type="NCBI Taxonomy" id="122646"/>
    <lineage>
        <taxon>Eukaryota</taxon>
        <taxon>Viridiplantae</taxon>
        <taxon>Streptophyta</taxon>
        <taxon>Embryophyta</taxon>
        <taxon>Marchantiophyta</taxon>
        <taxon>Marchantiopsida</taxon>
        <taxon>Marchantiidae</taxon>
        <taxon>Marchantiales</taxon>
        <taxon>Ricciaceae</taxon>
        <taxon>Riccia</taxon>
    </lineage>
</organism>
<feature type="region of interest" description="Disordered" evidence="2">
    <location>
        <begin position="54"/>
        <end position="161"/>
    </location>
</feature>
<feature type="coiled-coil region" evidence="1">
    <location>
        <begin position="252"/>
        <end position="300"/>
    </location>
</feature>
<reference evidence="3 4" key="1">
    <citation type="submission" date="2024-09" db="EMBL/GenBank/DDBJ databases">
        <title>Chromosome-scale assembly of Riccia sorocarpa.</title>
        <authorList>
            <person name="Paukszto L."/>
        </authorList>
    </citation>
    <scope>NUCLEOTIDE SEQUENCE [LARGE SCALE GENOMIC DNA]</scope>
    <source>
        <strain evidence="3">LP-2024</strain>
        <tissue evidence="3">Aerial parts of the thallus</tissue>
    </source>
</reference>
<keyword evidence="1" id="KW-0175">Coiled coil</keyword>
<comment type="caution">
    <text evidence="3">The sequence shown here is derived from an EMBL/GenBank/DDBJ whole genome shotgun (WGS) entry which is preliminary data.</text>
</comment>
<feature type="compositionally biased region" description="Basic and acidic residues" evidence="2">
    <location>
        <begin position="74"/>
        <end position="83"/>
    </location>
</feature>
<dbReference type="Proteomes" id="UP001633002">
    <property type="component" value="Unassembled WGS sequence"/>
</dbReference>
<dbReference type="AlphaFoldDB" id="A0ABD3IFW1"/>
<proteinExistence type="predicted"/>
<feature type="compositionally biased region" description="Basic and acidic residues" evidence="2">
    <location>
        <begin position="121"/>
        <end position="143"/>
    </location>
</feature>
<evidence type="ECO:0000256" key="2">
    <source>
        <dbReference type="SAM" id="MobiDB-lite"/>
    </source>
</evidence>
<dbReference type="EMBL" id="JBJQOH010000001">
    <property type="protein sequence ID" value="KAL3701647.1"/>
    <property type="molecule type" value="Genomic_DNA"/>
</dbReference>
<keyword evidence="4" id="KW-1185">Reference proteome</keyword>
<feature type="compositionally biased region" description="Polar residues" evidence="2">
    <location>
        <begin position="151"/>
        <end position="161"/>
    </location>
</feature>
<feature type="compositionally biased region" description="Low complexity" evidence="2">
    <location>
        <begin position="109"/>
        <end position="120"/>
    </location>
</feature>
<evidence type="ECO:0000313" key="3">
    <source>
        <dbReference type="EMBL" id="KAL3701647.1"/>
    </source>
</evidence>
<accession>A0ABD3IFW1</accession>
<sequence length="317" mass="35672">MAIVPTVPLRSQGLELSAQSLVYMGMSGFYGTPKPDEEKIELIHKAVEHETLISSPKGESLKMEQIRSSGVTEGSHKRERFNDEVQTDIAAGELKYGTGSNSVRRRHSSQSSSSHCGPSLHEPDTSSRKNVKDDRALRKSEGKKSRKRQGTSKGYGTSTEDSACSVFRGHWNENIKLASKLYDTETSDVFMMQRFVEGQSKALDLADEQIDNLDRDHKGKDKHLTERKAVAAVLTFQRWRHTQLKRLFSLELKKVLEEAKEDEARLAKLEQDMATKDRHIAQLRNQLSSYENAFDAQTVQRNAIDANVHVPNAMLSS</sequence>
<gene>
    <name evidence="3" type="ORF">R1sor_019669</name>
</gene>
<protein>
    <submittedName>
        <fullName evidence="3">Uncharacterized protein</fullName>
    </submittedName>
</protein>